<dbReference type="AlphaFoldDB" id="A0A1D7VYM7"/>
<sequence length="172" mass="18390">MMDQPQQKIDFATQQPHAPATFALSRSDVVVIGLVCIGIGVALGFFLPALGSIAATFPIPFGDVIEKLSRFDQAWVVIARPIIGGLLGLIAAFFIAASTTPLVVDEHGITIGRDDDHPLRISRASFSTAYFTDGKLVVVTEGGHQAFKGDAEGKKTAIAEAFTSRGYRWSEI</sequence>
<feature type="transmembrane region" description="Helical" evidence="1">
    <location>
        <begin position="74"/>
        <end position="97"/>
    </location>
</feature>
<gene>
    <name evidence="3" type="ORF">BLSMQ_0110</name>
</gene>
<dbReference type="KEGG" id="blin:BLSMQ_0110"/>
<evidence type="ECO:0000313" key="3">
    <source>
        <dbReference type="EMBL" id="AOP51832.1"/>
    </source>
</evidence>
<evidence type="ECO:0000259" key="2">
    <source>
        <dbReference type="Pfam" id="PF23494"/>
    </source>
</evidence>
<reference evidence="4" key="1">
    <citation type="submission" date="2016-09" db="EMBL/GenBank/DDBJ databases">
        <title>Complete Genome Sequence of Brevibacterium linens SMQ-1335.</title>
        <authorList>
            <person name="de Melo A.G."/>
            <person name="Labrie S.J."/>
            <person name="Dumaresq J."/>
            <person name="Roberts R.J."/>
            <person name="Tremblay D.M."/>
            <person name="Moineau S."/>
        </authorList>
    </citation>
    <scope>NUCLEOTIDE SEQUENCE [LARGE SCALE GENOMIC DNA]</scope>
    <source>
        <strain evidence="4">SMQ-1335</strain>
    </source>
</reference>
<keyword evidence="1" id="KW-1133">Transmembrane helix</keyword>
<evidence type="ECO:0000313" key="4">
    <source>
        <dbReference type="Proteomes" id="UP000094793"/>
    </source>
</evidence>
<feature type="domain" description="YqeB PH" evidence="2">
    <location>
        <begin position="21"/>
        <end position="170"/>
    </location>
</feature>
<dbReference type="InterPro" id="IPR057798">
    <property type="entry name" value="PH_YqeB"/>
</dbReference>
<feature type="transmembrane region" description="Helical" evidence="1">
    <location>
        <begin position="29"/>
        <end position="54"/>
    </location>
</feature>
<protein>
    <recommendedName>
        <fullName evidence="2">YqeB PH domain-containing protein</fullName>
    </recommendedName>
</protein>
<accession>A0A1D7VYM7</accession>
<dbReference type="Pfam" id="PF23494">
    <property type="entry name" value="bPH_10"/>
    <property type="match status" value="1"/>
</dbReference>
<keyword evidence="1" id="KW-0812">Transmembrane</keyword>
<evidence type="ECO:0000256" key="1">
    <source>
        <dbReference type="SAM" id="Phobius"/>
    </source>
</evidence>
<proteinExistence type="predicted"/>
<dbReference type="eggNOG" id="ENOG5031XAN">
    <property type="taxonomic scope" value="Bacteria"/>
</dbReference>
<dbReference type="EMBL" id="CP017150">
    <property type="protein sequence ID" value="AOP51832.1"/>
    <property type="molecule type" value="Genomic_DNA"/>
</dbReference>
<name>A0A1D7VYM7_BREAU</name>
<dbReference type="PATRIC" id="fig|1703.10.peg.113"/>
<keyword evidence="1" id="KW-0472">Membrane</keyword>
<dbReference type="Proteomes" id="UP000094793">
    <property type="component" value="Chromosome"/>
</dbReference>
<organism evidence="3 4">
    <name type="scientific">Brevibacterium aurantiacum</name>
    <dbReference type="NCBI Taxonomy" id="273384"/>
    <lineage>
        <taxon>Bacteria</taxon>
        <taxon>Bacillati</taxon>
        <taxon>Actinomycetota</taxon>
        <taxon>Actinomycetes</taxon>
        <taxon>Micrococcales</taxon>
        <taxon>Brevibacteriaceae</taxon>
        <taxon>Brevibacterium</taxon>
    </lineage>
</organism>